<dbReference type="Proteomes" id="UP000027920">
    <property type="component" value="Unassembled WGS sequence"/>
</dbReference>
<dbReference type="AlphaFoldDB" id="A0A072NXR8"/>
<evidence type="ECO:0000256" key="1">
    <source>
        <dbReference type="SAM" id="MobiDB-lite"/>
    </source>
</evidence>
<reference evidence="2 3" key="1">
    <citation type="submission" date="2013-03" db="EMBL/GenBank/DDBJ databases">
        <title>The Genome Sequence of Exophiala aquamarina CBS 119918.</title>
        <authorList>
            <consortium name="The Broad Institute Genomics Platform"/>
            <person name="Cuomo C."/>
            <person name="de Hoog S."/>
            <person name="Gorbushina A."/>
            <person name="Walker B."/>
            <person name="Young S.K."/>
            <person name="Zeng Q."/>
            <person name="Gargeya S."/>
            <person name="Fitzgerald M."/>
            <person name="Haas B."/>
            <person name="Abouelleil A."/>
            <person name="Allen A.W."/>
            <person name="Alvarado L."/>
            <person name="Arachchi H.M."/>
            <person name="Berlin A.M."/>
            <person name="Chapman S.B."/>
            <person name="Gainer-Dewar J."/>
            <person name="Goldberg J."/>
            <person name="Griggs A."/>
            <person name="Gujja S."/>
            <person name="Hansen M."/>
            <person name="Howarth C."/>
            <person name="Imamovic A."/>
            <person name="Ireland A."/>
            <person name="Larimer J."/>
            <person name="McCowan C."/>
            <person name="Murphy C."/>
            <person name="Pearson M."/>
            <person name="Poon T.W."/>
            <person name="Priest M."/>
            <person name="Roberts A."/>
            <person name="Saif S."/>
            <person name="Shea T."/>
            <person name="Sisk P."/>
            <person name="Sykes S."/>
            <person name="Wortman J."/>
            <person name="Nusbaum C."/>
            <person name="Birren B."/>
        </authorList>
    </citation>
    <scope>NUCLEOTIDE SEQUENCE [LARGE SCALE GENOMIC DNA]</scope>
    <source>
        <strain evidence="2 3">CBS 119918</strain>
    </source>
</reference>
<keyword evidence="3" id="KW-1185">Reference proteome</keyword>
<proteinExistence type="predicted"/>
<gene>
    <name evidence="2" type="ORF">A1O9_11096</name>
</gene>
<feature type="region of interest" description="Disordered" evidence="1">
    <location>
        <begin position="371"/>
        <end position="392"/>
    </location>
</feature>
<dbReference type="HOGENOM" id="CLU_425141_0_0_1"/>
<sequence>MARKSRRQVANDDSDGDEDYNQPPMSPNTQRTYNAQLTMEASHPLSSLHSRRLTSLQQDLGNATAEFITTSDYHRHERSRLTITRRSDIAGTAESKKAAAAKEELRKWRMYSLTEDAISTTVGAKEPVGSGNGNAHRARLQADLQASSHSLMDPSERDSSHARSAIDNCYKVTRARVQSIPASTCVANPVQKSTEKQRKVRSRATQDRPWPPPALIGTAPFTPQPEPSQAHRVSKSNAAAPAIDSSKSKLADPKDFMSFFNSLNAPNTANPTPAQDKPSLIENKFSSPAEVTFSTAAEITVSTPAEANPFSPAVKHSPTAHAAAKAPTSARASKPQETATHPLSACADHNEIRKVPVEEFSFPLSNTLAPGEVATHTDGAPSPDTLSGFSDSGSATGSCIGIRASSKATRSPVPPNIMDSPILDDVSGIAVMRGQEWVPKSQFKVLQAEFEAIKKELAELKLKQSLATVAATPRVSFSMPTAGEHIVAPVLELKHSRQVPSENVPLATSIYAASPSPTTQLGLGISITQLLAAPKPSVKSPDLVSAVLKPISTNGGSIFGDSRVIRPGATHVITTSTDLLTEPTLKRASKPLTRRSAGPGFKQLVKDLGQLPSGGQPAPSRSGLKFVNSGYLPRGPGLESDEEL</sequence>
<dbReference type="STRING" id="1182545.A0A072NXR8"/>
<evidence type="ECO:0000313" key="2">
    <source>
        <dbReference type="EMBL" id="KEF52679.1"/>
    </source>
</evidence>
<dbReference type="RefSeq" id="XP_013255269.1">
    <property type="nucleotide sequence ID" value="XM_013399815.1"/>
</dbReference>
<dbReference type="EMBL" id="AMGV01000016">
    <property type="protein sequence ID" value="KEF52679.1"/>
    <property type="molecule type" value="Genomic_DNA"/>
</dbReference>
<evidence type="ECO:0000313" key="3">
    <source>
        <dbReference type="Proteomes" id="UP000027920"/>
    </source>
</evidence>
<feature type="region of interest" description="Disordered" evidence="1">
    <location>
        <begin position="308"/>
        <end position="350"/>
    </location>
</feature>
<organism evidence="2 3">
    <name type="scientific">Exophiala aquamarina CBS 119918</name>
    <dbReference type="NCBI Taxonomy" id="1182545"/>
    <lineage>
        <taxon>Eukaryota</taxon>
        <taxon>Fungi</taxon>
        <taxon>Dikarya</taxon>
        <taxon>Ascomycota</taxon>
        <taxon>Pezizomycotina</taxon>
        <taxon>Eurotiomycetes</taxon>
        <taxon>Chaetothyriomycetidae</taxon>
        <taxon>Chaetothyriales</taxon>
        <taxon>Herpotrichiellaceae</taxon>
        <taxon>Exophiala</taxon>
    </lineage>
</organism>
<feature type="compositionally biased region" description="Low complexity" evidence="1">
    <location>
        <begin position="315"/>
        <end position="335"/>
    </location>
</feature>
<name>A0A072NXR8_9EURO</name>
<feature type="region of interest" description="Disordered" evidence="1">
    <location>
        <begin position="188"/>
        <end position="249"/>
    </location>
</feature>
<feature type="region of interest" description="Disordered" evidence="1">
    <location>
        <begin position="589"/>
        <end position="644"/>
    </location>
</feature>
<feature type="region of interest" description="Disordered" evidence="1">
    <location>
        <begin position="1"/>
        <end position="31"/>
    </location>
</feature>
<protein>
    <submittedName>
        <fullName evidence="2">Uncharacterized protein</fullName>
    </submittedName>
</protein>
<dbReference type="OrthoDB" id="4160377at2759"/>
<comment type="caution">
    <text evidence="2">The sequence shown here is derived from an EMBL/GenBank/DDBJ whole genome shotgun (WGS) entry which is preliminary data.</text>
</comment>
<dbReference type="VEuPathDB" id="FungiDB:A1O9_11096"/>
<dbReference type="GeneID" id="25285996"/>
<accession>A0A072NXR8</accession>